<dbReference type="GO" id="GO:0043531">
    <property type="term" value="F:ADP binding"/>
    <property type="evidence" value="ECO:0007669"/>
    <property type="project" value="InterPro"/>
</dbReference>
<dbReference type="Gene3D" id="1.10.10.10">
    <property type="entry name" value="Winged helix-like DNA-binding domain superfamily/Winged helix DNA-binding domain"/>
    <property type="match status" value="1"/>
</dbReference>
<dbReference type="PANTHER" id="PTHR36766">
    <property type="entry name" value="PLANT BROAD-SPECTRUM MILDEW RESISTANCE PROTEIN RPW8"/>
    <property type="match status" value="1"/>
</dbReference>
<feature type="domain" description="NB-ARC" evidence="4">
    <location>
        <begin position="176"/>
        <end position="348"/>
    </location>
</feature>
<dbReference type="InterPro" id="IPR027417">
    <property type="entry name" value="P-loop_NTPase"/>
</dbReference>
<sequence>MVAAAATIALTLISSFFAPHLNQLVKEVFDKLTENTKDKLTKLQTVMLPRLELMIQTEQMTDNDNDRLSQLLKEFVDVAYEIEDVVDKDEYKDLKKQSKGKVWKWVSSVNPRLFSKWKMSNTLTKLEEKVSSIYDFYQRLPQRAPNGRDATSITNLSDTQLQPAEGFLGRDTDIESIVRNLIGTAMPNNLKVVVIVGVGGVGKTELAKSIYNLINVRHKKWLSFSRGKFDEVEMTRCMAGLGEDGGLISKALEVAGNMLRTNVFRKKFLLVLDGIWYDEELGLFENRERWSRLCAPLQKCARGSMILITTRMQIVAKSFSRVSGELTCHLLEGLEHQHCLAIFNKQAFGDAGPDQRALNANLPMIASEIITKIINNLEGIPLAATEAGEKLRNKYCLEVWNGIKSNIIQEDTEKSLMWSYKMLPCHLQQCIRHFTLYPQGFKFNHNFLVLSWIAAGVITHQQRSQNDLERLGRKFFDALVDRSFLQEKEDGLFVLHRALHAFLDIITKGECIRIAGNERQEIPSTIKHLSIEVNSLDRYENEISKLDKLRTLFLNCNNANSCSVQGGYHAVLERILKNMKRLRVLRIACCSINKLPDSVGRSKHLRFLDLSNSSFNQLPESVCRIYLLWYLNLSNCNLNTVPKYLKKLIKLQYLVFNGPTRSLIPHIDRLTLLRELKEFHVKNERGQLNGMDNLLGTLRIINLEAVGDATDADEAMLNRETPLKEFVSEWSMPETADAILLPEQVLDILQPHDDITSLTVRGYTGNRPPDWMINQNSKLEALHLDNCPNWGTLPALGNIYTYLKKLVLSGCCIDDATLALCLNNLTSLSCLKLSTCSHITSLPSVEVFGTLVKLKVLQVMDCQLLTSLGGILALPFLQEFNISLCPALLAVIQPNDRGINLQGHAVGAVAVLPKSLLDLKITDCGISDNYLSSCLMGLNKLISLELHQCASVTTLPLEEVMRHLTSLECVNIHSCVNLQSVGGLQVLAPTDGSGPLRRLSIQNYGRLQRPLHDNLERLMQAN</sequence>
<feature type="domain" description="Disease resistance protein winged helix" evidence="5">
    <location>
        <begin position="436"/>
        <end position="500"/>
    </location>
</feature>
<evidence type="ECO:0000256" key="1">
    <source>
        <dbReference type="ARBA" id="ARBA00022614"/>
    </source>
</evidence>
<feature type="domain" description="R13L1/DRL21-like LRR repeat region" evidence="6">
    <location>
        <begin position="687"/>
        <end position="811"/>
    </location>
</feature>
<dbReference type="GO" id="GO:0006952">
    <property type="term" value="P:defense response"/>
    <property type="evidence" value="ECO:0007669"/>
    <property type="project" value="UniProtKB-KW"/>
</dbReference>
<evidence type="ECO:0000259" key="5">
    <source>
        <dbReference type="Pfam" id="PF23559"/>
    </source>
</evidence>
<proteinExistence type="predicted"/>
<feature type="signal peptide" evidence="3">
    <location>
        <begin position="1"/>
        <end position="18"/>
    </location>
</feature>
<name>A0AB40CUH1_DIOCR</name>
<evidence type="ECO:0000313" key="8">
    <source>
        <dbReference type="RefSeq" id="XP_039143034.1"/>
    </source>
</evidence>
<dbReference type="PANTHER" id="PTHR36766:SF55">
    <property type="entry name" value="OS11G0492900 PROTEIN"/>
    <property type="match status" value="1"/>
</dbReference>
<dbReference type="Gene3D" id="3.80.10.10">
    <property type="entry name" value="Ribonuclease Inhibitor"/>
    <property type="match status" value="2"/>
</dbReference>
<dbReference type="Pfam" id="PF00931">
    <property type="entry name" value="NB-ARC"/>
    <property type="match status" value="1"/>
</dbReference>
<dbReference type="GeneID" id="120280311"/>
<evidence type="ECO:0000313" key="7">
    <source>
        <dbReference type="Proteomes" id="UP001515500"/>
    </source>
</evidence>
<dbReference type="RefSeq" id="XP_039143034.1">
    <property type="nucleotide sequence ID" value="XM_039287100.1"/>
</dbReference>
<dbReference type="Pfam" id="PF25019">
    <property type="entry name" value="LRR_R13L1-DRL21"/>
    <property type="match status" value="1"/>
</dbReference>
<feature type="chain" id="PRO_5044241798" evidence="3">
    <location>
        <begin position="19"/>
        <end position="1022"/>
    </location>
</feature>
<evidence type="ECO:0000256" key="2">
    <source>
        <dbReference type="ARBA" id="ARBA00022821"/>
    </source>
</evidence>
<dbReference type="InterPro" id="IPR036388">
    <property type="entry name" value="WH-like_DNA-bd_sf"/>
</dbReference>
<keyword evidence="7" id="KW-1185">Reference proteome</keyword>
<dbReference type="Pfam" id="PF23559">
    <property type="entry name" value="WHD_DRP"/>
    <property type="match status" value="1"/>
</dbReference>
<dbReference type="Proteomes" id="UP001515500">
    <property type="component" value="Chromosome 17"/>
</dbReference>
<keyword evidence="3" id="KW-0732">Signal</keyword>
<keyword evidence="1" id="KW-0433">Leucine-rich repeat</keyword>
<dbReference type="SUPFAM" id="SSF52540">
    <property type="entry name" value="P-loop containing nucleoside triphosphate hydrolases"/>
    <property type="match status" value="1"/>
</dbReference>
<dbReference type="AlphaFoldDB" id="A0AB40CUH1"/>
<evidence type="ECO:0000259" key="4">
    <source>
        <dbReference type="Pfam" id="PF00931"/>
    </source>
</evidence>
<accession>A0AB40CUH1</accession>
<dbReference type="InterPro" id="IPR032675">
    <property type="entry name" value="LRR_dom_sf"/>
</dbReference>
<gene>
    <name evidence="8" type="primary">LOC120280311</name>
</gene>
<keyword evidence="2" id="KW-0611">Plant defense</keyword>
<protein>
    <submittedName>
        <fullName evidence="8">Disease resistance RPP13-like protein 1</fullName>
    </submittedName>
</protein>
<dbReference type="InterPro" id="IPR002182">
    <property type="entry name" value="NB-ARC"/>
</dbReference>
<dbReference type="InterPro" id="IPR056789">
    <property type="entry name" value="LRR_R13L1-DRL21"/>
</dbReference>
<evidence type="ECO:0000256" key="3">
    <source>
        <dbReference type="SAM" id="SignalP"/>
    </source>
</evidence>
<evidence type="ECO:0000259" key="6">
    <source>
        <dbReference type="Pfam" id="PF25019"/>
    </source>
</evidence>
<dbReference type="SUPFAM" id="SSF52058">
    <property type="entry name" value="L domain-like"/>
    <property type="match status" value="2"/>
</dbReference>
<organism evidence="7 8">
    <name type="scientific">Dioscorea cayennensis subsp. rotundata</name>
    <name type="common">White Guinea yam</name>
    <name type="synonym">Dioscorea rotundata</name>
    <dbReference type="NCBI Taxonomy" id="55577"/>
    <lineage>
        <taxon>Eukaryota</taxon>
        <taxon>Viridiplantae</taxon>
        <taxon>Streptophyta</taxon>
        <taxon>Embryophyta</taxon>
        <taxon>Tracheophyta</taxon>
        <taxon>Spermatophyta</taxon>
        <taxon>Magnoliopsida</taxon>
        <taxon>Liliopsida</taxon>
        <taxon>Dioscoreales</taxon>
        <taxon>Dioscoreaceae</taxon>
        <taxon>Dioscorea</taxon>
    </lineage>
</organism>
<reference evidence="8" key="1">
    <citation type="submission" date="2025-08" db="UniProtKB">
        <authorList>
            <consortium name="RefSeq"/>
        </authorList>
    </citation>
    <scope>IDENTIFICATION</scope>
</reference>
<dbReference type="Gene3D" id="3.40.50.300">
    <property type="entry name" value="P-loop containing nucleotide triphosphate hydrolases"/>
    <property type="match status" value="1"/>
</dbReference>
<dbReference type="InterPro" id="IPR058922">
    <property type="entry name" value="WHD_DRP"/>
</dbReference>
<dbReference type="PRINTS" id="PR00364">
    <property type="entry name" value="DISEASERSIST"/>
</dbReference>